<dbReference type="InterPro" id="IPR029070">
    <property type="entry name" value="Chitinase_insertion_sf"/>
</dbReference>
<dbReference type="SUPFAM" id="SSF54556">
    <property type="entry name" value="Chitinase insertion domain"/>
    <property type="match status" value="1"/>
</dbReference>
<evidence type="ECO:0000313" key="17">
    <source>
        <dbReference type="EMBL" id="KAE8353840.1"/>
    </source>
</evidence>
<keyword evidence="14" id="KW-0472">Membrane</keyword>
<dbReference type="InterPro" id="IPR001579">
    <property type="entry name" value="Glyco_hydro_18_chit_AS"/>
</dbReference>
<dbReference type="InterPro" id="IPR050314">
    <property type="entry name" value="Glycosyl_Hydrlase_18"/>
</dbReference>
<evidence type="ECO:0000256" key="9">
    <source>
        <dbReference type="ARBA" id="ARBA00023277"/>
    </source>
</evidence>
<dbReference type="GO" id="GO:0008843">
    <property type="term" value="F:endochitinase activity"/>
    <property type="evidence" value="ECO:0007669"/>
    <property type="project" value="UniProtKB-EC"/>
</dbReference>
<evidence type="ECO:0000256" key="12">
    <source>
        <dbReference type="PROSITE-ProRule" id="PRU00261"/>
    </source>
</evidence>
<dbReference type="SUPFAM" id="SSF57016">
    <property type="entry name" value="Plant lectins/antimicrobial peptides"/>
    <property type="match status" value="1"/>
</dbReference>
<dbReference type="Gene3D" id="3.10.50.10">
    <property type="match status" value="1"/>
</dbReference>
<keyword evidence="6" id="KW-0146">Chitin degradation</keyword>
<dbReference type="PROSITE" id="PS51910">
    <property type="entry name" value="GH18_2"/>
    <property type="match status" value="1"/>
</dbReference>
<dbReference type="EMBL" id="ML739087">
    <property type="protein sequence ID" value="KAE8353840.1"/>
    <property type="molecule type" value="Genomic_DNA"/>
</dbReference>
<dbReference type="GO" id="GO:0000272">
    <property type="term" value="P:polysaccharide catabolic process"/>
    <property type="evidence" value="ECO:0007669"/>
    <property type="project" value="UniProtKB-KW"/>
</dbReference>
<evidence type="ECO:0000259" key="15">
    <source>
        <dbReference type="PROSITE" id="PS50941"/>
    </source>
</evidence>
<keyword evidence="9" id="KW-0119">Carbohydrate metabolism</keyword>
<feature type="disulfide bond" evidence="12">
    <location>
        <begin position="139"/>
        <end position="143"/>
    </location>
</feature>
<dbReference type="InterPro" id="IPR011583">
    <property type="entry name" value="Chitinase_II/V-like_cat"/>
</dbReference>
<evidence type="ECO:0000256" key="4">
    <source>
        <dbReference type="ARBA" id="ARBA00022669"/>
    </source>
</evidence>
<feature type="disulfide bond" evidence="12">
    <location>
        <begin position="121"/>
        <end position="135"/>
    </location>
</feature>
<dbReference type="Gene3D" id="3.30.60.10">
    <property type="entry name" value="Endochitinase-like"/>
    <property type="match status" value="2"/>
</dbReference>
<dbReference type="InterPro" id="IPR018371">
    <property type="entry name" value="Chitin-binding_1_CS"/>
</dbReference>
<dbReference type="InterPro" id="IPR036861">
    <property type="entry name" value="Endochitinase-like_sf"/>
</dbReference>
<feature type="disulfide bond" evidence="12">
    <location>
        <begin position="72"/>
        <end position="84"/>
    </location>
</feature>
<comment type="caution">
    <text evidence="12">Lacks conserved residue(s) required for the propagation of feature annotation.</text>
</comment>
<dbReference type="InterPro" id="IPR001002">
    <property type="entry name" value="Chitin-bd_1"/>
</dbReference>
<dbReference type="Gene3D" id="3.20.20.80">
    <property type="entry name" value="Glycosidases"/>
    <property type="match status" value="1"/>
</dbReference>
<dbReference type="Pfam" id="PF00704">
    <property type="entry name" value="Glyco_hydro_18"/>
    <property type="match status" value="1"/>
</dbReference>
<evidence type="ECO:0000256" key="8">
    <source>
        <dbReference type="ARBA" id="ARBA00023157"/>
    </source>
</evidence>
<name>A0A5N6ZCP8_9EURO</name>
<dbReference type="GO" id="GO:0008061">
    <property type="term" value="F:chitin binding"/>
    <property type="evidence" value="ECO:0007669"/>
    <property type="project" value="UniProtKB-UniRule"/>
</dbReference>
<dbReference type="CDD" id="cd00035">
    <property type="entry name" value="ChtBD1"/>
    <property type="match status" value="1"/>
</dbReference>
<comment type="catalytic activity">
    <reaction evidence="1">
        <text>Random endo-hydrolysis of N-acetyl-beta-D-glucosaminide (1-&gt;4)-beta-linkages in chitin and chitodextrins.</text>
        <dbReference type="EC" id="3.2.1.14"/>
    </reaction>
</comment>
<dbReference type="Proteomes" id="UP000327118">
    <property type="component" value="Unassembled WGS sequence"/>
</dbReference>
<evidence type="ECO:0000256" key="11">
    <source>
        <dbReference type="ARBA" id="ARBA00023326"/>
    </source>
</evidence>
<evidence type="ECO:0000313" key="18">
    <source>
        <dbReference type="Proteomes" id="UP000327118"/>
    </source>
</evidence>
<organism evidence="17 18">
    <name type="scientific">Aspergillus coremiiformis</name>
    <dbReference type="NCBI Taxonomy" id="138285"/>
    <lineage>
        <taxon>Eukaryota</taxon>
        <taxon>Fungi</taxon>
        <taxon>Dikarya</taxon>
        <taxon>Ascomycota</taxon>
        <taxon>Pezizomycotina</taxon>
        <taxon>Eurotiomycetes</taxon>
        <taxon>Eurotiomycetidae</taxon>
        <taxon>Eurotiales</taxon>
        <taxon>Aspergillaceae</taxon>
        <taxon>Aspergillus</taxon>
        <taxon>Aspergillus subgen. Circumdati</taxon>
    </lineage>
</organism>
<evidence type="ECO:0000256" key="6">
    <source>
        <dbReference type="ARBA" id="ARBA00023024"/>
    </source>
</evidence>
<feature type="domain" description="GH18" evidence="16">
    <location>
        <begin position="161"/>
        <end position="542"/>
    </location>
</feature>
<evidence type="ECO:0000256" key="5">
    <source>
        <dbReference type="ARBA" id="ARBA00022801"/>
    </source>
</evidence>
<evidence type="ECO:0000256" key="7">
    <source>
        <dbReference type="ARBA" id="ARBA00023026"/>
    </source>
</evidence>
<feature type="disulfide bond" evidence="12">
    <location>
        <begin position="95"/>
        <end position="99"/>
    </location>
</feature>
<dbReference type="AlphaFoldDB" id="A0A5N6ZCP8"/>
<dbReference type="PROSITE" id="PS00026">
    <property type="entry name" value="CHIT_BIND_I_1"/>
    <property type="match status" value="1"/>
</dbReference>
<comment type="similarity">
    <text evidence="2">Belongs to the glycosyl hydrolase 18 family. Chitinase class V subfamily.</text>
</comment>
<reference evidence="18" key="1">
    <citation type="submission" date="2019-04" db="EMBL/GenBank/DDBJ databases">
        <title>Friends and foes A comparative genomics studyof 23 Aspergillus species from section Flavi.</title>
        <authorList>
            <consortium name="DOE Joint Genome Institute"/>
            <person name="Kjaerbolling I."/>
            <person name="Vesth T."/>
            <person name="Frisvad J.C."/>
            <person name="Nybo J.L."/>
            <person name="Theobald S."/>
            <person name="Kildgaard S."/>
            <person name="Isbrandt T."/>
            <person name="Kuo A."/>
            <person name="Sato A."/>
            <person name="Lyhne E.K."/>
            <person name="Kogle M.E."/>
            <person name="Wiebenga A."/>
            <person name="Kun R.S."/>
            <person name="Lubbers R.J."/>
            <person name="Makela M.R."/>
            <person name="Barry K."/>
            <person name="Chovatia M."/>
            <person name="Clum A."/>
            <person name="Daum C."/>
            <person name="Haridas S."/>
            <person name="He G."/>
            <person name="LaButti K."/>
            <person name="Lipzen A."/>
            <person name="Mondo S."/>
            <person name="Riley R."/>
            <person name="Salamov A."/>
            <person name="Simmons B.A."/>
            <person name="Magnuson J.K."/>
            <person name="Henrissat B."/>
            <person name="Mortensen U.H."/>
            <person name="Larsen T.O."/>
            <person name="Devries R.P."/>
            <person name="Grigoriev I.V."/>
            <person name="Machida M."/>
            <person name="Baker S.E."/>
            <person name="Andersen M.R."/>
        </authorList>
    </citation>
    <scope>NUCLEOTIDE SEQUENCE [LARGE SCALE GENOMIC DNA]</scope>
    <source>
        <strain evidence="18">CBS 553.77</strain>
    </source>
</reference>
<proteinExistence type="inferred from homology"/>
<keyword evidence="11" id="KW-0624">Polysaccharide degradation</keyword>
<dbReference type="InterPro" id="IPR001223">
    <property type="entry name" value="Glyco_hydro18_cat"/>
</dbReference>
<dbReference type="PANTHER" id="PTHR11177:SF397">
    <property type="entry name" value="CHITINASE"/>
    <property type="match status" value="1"/>
</dbReference>
<evidence type="ECO:0000259" key="16">
    <source>
        <dbReference type="PROSITE" id="PS51910"/>
    </source>
</evidence>
<feature type="domain" description="Chitin-binding type-1" evidence="15">
    <location>
        <begin position="63"/>
        <end position="101"/>
    </location>
</feature>
<dbReference type="SMART" id="SM00270">
    <property type="entry name" value="ChtBD1"/>
    <property type="match status" value="2"/>
</dbReference>
<feature type="transmembrane region" description="Helical" evidence="14">
    <location>
        <begin position="12"/>
        <end position="33"/>
    </location>
</feature>
<feature type="domain" description="Chitin-binding type-1" evidence="15">
    <location>
        <begin position="102"/>
        <end position="145"/>
    </location>
</feature>
<dbReference type="PROSITE" id="PS50941">
    <property type="entry name" value="CHIT_BIND_I_2"/>
    <property type="match status" value="2"/>
</dbReference>
<dbReference type="PROSITE" id="PS01095">
    <property type="entry name" value="GH18_1"/>
    <property type="match status" value="1"/>
</dbReference>
<keyword evidence="14" id="KW-0812">Transmembrane</keyword>
<keyword evidence="14" id="KW-1133">Transmembrane helix</keyword>
<keyword evidence="10 13" id="KW-0326">Glycosidase</keyword>
<keyword evidence="7" id="KW-0843">Virulence</keyword>
<dbReference type="SUPFAM" id="SSF51445">
    <property type="entry name" value="(Trans)glycosidases"/>
    <property type="match status" value="1"/>
</dbReference>
<evidence type="ECO:0000256" key="14">
    <source>
        <dbReference type="SAM" id="Phobius"/>
    </source>
</evidence>
<evidence type="ECO:0000256" key="1">
    <source>
        <dbReference type="ARBA" id="ARBA00000822"/>
    </source>
</evidence>
<feature type="disulfide bond" evidence="12">
    <location>
        <begin position="116"/>
        <end position="128"/>
    </location>
</feature>
<keyword evidence="8 12" id="KW-1015">Disulfide bond</keyword>
<evidence type="ECO:0000256" key="10">
    <source>
        <dbReference type="ARBA" id="ARBA00023295"/>
    </source>
</evidence>
<keyword evidence="4 12" id="KW-0147">Chitin-binding</keyword>
<keyword evidence="18" id="KW-1185">Reference proteome</keyword>
<sequence length="1170" mass="128775">MAPYQNSTSKPGQWLWIILFGILPSILCVRANWASVPQTKHVIHHDMDPIDGQSPNTSLVRRDYMCGPRNPCSNGACCGSSGFCGYGPIYCGTGCVSNCDATAECGQYAKTPGKTCPLNTCCSQFGFCGTTKDFCGKGCQSNCVLNPKPPGGGSSQGILQNKVIGYYEAWMARRTCHKVSPTDLPLDALTHINFAFAYIEPSTYEVVTMDSATPASLFKDTTNVKSIKEDLSVFVSIGGWAFSDNGTQTQPIFGEIAADASKRQTFANNLVHFMQQYAFDGVDLDWEYPAAGDRGGKPEDTKNYVLLLKTLRETFDASGSKFGLSFTAPSSYWYLRWFDLPNMVKYADWINVMTYDLHGVWDQKDPIGSIVQGHTNLTEIKSALELFWRVEIPPAKLVLGFGFYGRSFTLANPSCTSPGCPFSGASNAGPCSNTGGMLAYYEIMSVLNGATAHKKRASINPTHDKAAAVKYFTFNQNQWVSYDDKETFKQKVDWADSVGLGGALIWASDLDDDKYSAHAGLLGRNIMSTPLLQDIDKALSNPKSIIQDLTTFNGQKCFKYSGKCVNLNDEQAMAKACGSGNTVVGWDDDGCGTKSCHCGKPICCPSHSAPQNCVWRGDNTGTPGVNSDCSAQCLPGEMNINGIVSSWGGGFTNDGDTDRCGRGYKAFCCPDPDYEDVIKGCSFAPCGSDCPTGKTSVFVKRDKCWVRRRKYCCPDPVELVDCHWVAGSAGNDCANAKCNATELQVDRATYGDTSSGCQWGRSKVACCTVKKAPAKEATCSADVCTLLKDYCPKNSDDDDQSVRRDLIPLEAAEDQNGGQNHLAKRGSRKIREVLVGDAMIQVIIAAYPSIGQLFTVRRGAQVLRQAFRLRSGYCRAPSLEVSRLPQTPDNKLLTQWKLETEHPVDKTLLTRWVEAASSGNLMSGKRAPFPPVRAEFWQDIWNTGNLKLAQRPAVGDPKGKAPATPSERCAEAFGSDNNTSLFLATEKRLNIAKGKVMMCQNPVSVDAIKAEARRAARADTQTSADNLLSSIQLGFTVFEYLRRPELRIRWNQVLLQMDQQLRYIEEDTSTPYLRSWWTLWTDDYFMHAQQLARIWARQAIDGAAAPFVEARNRGIHLQTHDMVMAALQDFENEIKNMKMPPKFHEKYPDNNHGEILMENTWNVGGEDLKV</sequence>
<dbReference type="InterPro" id="IPR017853">
    <property type="entry name" value="GH"/>
</dbReference>
<evidence type="ECO:0000256" key="13">
    <source>
        <dbReference type="RuleBase" id="RU000489"/>
    </source>
</evidence>
<evidence type="ECO:0000256" key="3">
    <source>
        <dbReference type="ARBA" id="ARBA00012729"/>
    </source>
</evidence>
<accession>A0A5N6ZCP8</accession>
<gene>
    <name evidence="17" type="ORF">BDV28DRAFT_132353</name>
</gene>
<protein>
    <recommendedName>
        <fullName evidence="3">chitinase</fullName>
        <ecNumber evidence="3">3.2.1.14</ecNumber>
    </recommendedName>
</protein>
<dbReference type="GO" id="GO:0006032">
    <property type="term" value="P:chitin catabolic process"/>
    <property type="evidence" value="ECO:0007669"/>
    <property type="project" value="UniProtKB-KW"/>
</dbReference>
<dbReference type="Pfam" id="PF00187">
    <property type="entry name" value="Chitin_bind_1"/>
    <property type="match status" value="1"/>
</dbReference>
<feature type="disulfide bond" evidence="12">
    <location>
        <begin position="77"/>
        <end position="91"/>
    </location>
</feature>
<dbReference type="FunFam" id="3.10.50.10:FF:000001">
    <property type="entry name" value="Chitinase 3-like 1"/>
    <property type="match status" value="1"/>
</dbReference>
<dbReference type="PANTHER" id="PTHR11177">
    <property type="entry name" value="CHITINASE"/>
    <property type="match status" value="1"/>
</dbReference>
<dbReference type="OrthoDB" id="73875at2759"/>
<evidence type="ECO:0000256" key="2">
    <source>
        <dbReference type="ARBA" id="ARBA00008682"/>
    </source>
</evidence>
<dbReference type="SMART" id="SM00636">
    <property type="entry name" value="Glyco_18"/>
    <property type="match status" value="1"/>
</dbReference>
<keyword evidence="5 13" id="KW-0378">Hydrolase</keyword>
<dbReference type="EC" id="3.2.1.14" evidence="3"/>